<proteinExistence type="predicted"/>
<feature type="domain" description="GPI inositol-deacylase winged helix" evidence="2">
    <location>
        <begin position="33"/>
        <end position="110"/>
    </location>
</feature>
<dbReference type="AlphaFoldDB" id="A0A7C8Q4K0"/>
<evidence type="ECO:0000256" key="1">
    <source>
        <dbReference type="PROSITE-ProRule" id="PRU00023"/>
    </source>
</evidence>
<dbReference type="InterPro" id="IPR054471">
    <property type="entry name" value="GPIID_WHD"/>
</dbReference>
<dbReference type="InterPro" id="IPR002110">
    <property type="entry name" value="Ankyrin_rpt"/>
</dbReference>
<evidence type="ECO:0000313" key="3">
    <source>
        <dbReference type="EMBL" id="KAF3192021.1"/>
    </source>
</evidence>
<evidence type="ECO:0000259" key="2">
    <source>
        <dbReference type="Pfam" id="PF22939"/>
    </source>
</evidence>
<dbReference type="PROSITE" id="PS50297">
    <property type="entry name" value="ANK_REP_REGION"/>
    <property type="match status" value="1"/>
</dbReference>
<dbReference type="PANTHER" id="PTHR10039">
    <property type="entry name" value="AMELOGENIN"/>
    <property type="match status" value="1"/>
</dbReference>
<organism evidence="3 4">
    <name type="scientific">Orbilia oligospora</name>
    <name type="common">Nematode-trapping fungus</name>
    <name type="synonym">Arthrobotrys oligospora</name>
    <dbReference type="NCBI Taxonomy" id="2813651"/>
    <lineage>
        <taxon>Eukaryota</taxon>
        <taxon>Fungi</taxon>
        <taxon>Dikarya</taxon>
        <taxon>Ascomycota</taxon>
        <taxon>Pezizomycotina</taxon>
        <taxon>Orbiliomycetes</taxon>
        <taxon>Orbiliales</taxon>
        <taxon>Orbiliaceae</taxon>
        <taxon>Orbilia</taxon>
    </lineage>
</organism>
<dbReference type="Gene3D" id="1.25.40.20">
    <property type="entry name" value="Ankyrin repeat-containing domain"/>
    <property type="match status" value="1"/>
</dbReference>
<accession>A0A7C8Q4K0</accession>
<gene>
    <name evidence="3" type="ORF">TWF788_004212</name>
</gene>
<dbReference type="PROSITE" id="PS50088">
    <property type="entry name" value="ANK_REPEAT"/>
    <property type="match status" value="1"/>
</dbReference>
<dbReference type="SMART" id="SM00248">
    <property type="entry name" value="ANK"/>
    <property type="match status" value="3"/>
</dbReference>
<sequence>MAWKSILRKLDEMPKGLKQLYEYALSQSPDIGDTKKVLCIILAAYRPLSLGELNILLRVDGAKTVADLEMFLEPESRIEFVVRSLCGIFIYIADDKVHLIHETAREFLLGLDASEILGSKITFAESHEIVAHGCIAYLLIPDYRVYKGGVLSFYATRHWSDHNLECRRISRDPKMDILSRYNFGVPRPIDVMIAELCDPGNPNNIYSSISYNTQSALDTFSTSIVMGVIWGSNCQGRLVDGGSLLKEAIKRRYSIVAGLFFRFLEARLVENHWREALDEEISGFIGGGSEKITAHYIYTAELIAEFFQREELTPKLAIKALGDYIDNTRLIILTGHGTSDFVWSQINSFGRRSDQGDQDEIRRKNLLEWALLVSCMGRSTPGNQIPQLLRIQSFDRRLYSGMIHTILSLDQPSAESNLDLVMRHLRKDLGSDAYLEVLNETWEKAYQDGRHEAFEYLEGHKSIQYLATKDLDHAWLVAMRRSRYNSAKYFRNKGARYQFITLLYYSSCQDESDTGLNILGLTIESYLALISPSDVVSTDEANEILWVIFAVVTGIMASNLGSEKETLGPDLEFRERGLQHDRFFRLVQVHREDILVRSIDLVVSLANSLPGVFWGGPNAMGTDFSDPSKDDALIIANIFRLLACCSTWIRSYYGKWASEKLRTFRWEAELNESDRHVIGILELTLKDRDILDYPIESLTLKDATEAQNLAFAAILSYRPKISGVILGQTIPYMDVNAFFYHNPSDVCRNLDICLRTLLKRRWLGSFSGQVEEVPQLEDSIRDFIRALAFGPTPFHLNPLGLAVRLQNYEAMQLLASYGADPWIEAGQLYQRYQVQGLSAMACATRNDLQTSSSISGPAPQNQGGGPRDIFLAMANAMGVDLRVNFGKAGNLTGKTLLHYAIEHSNESVINLLLDLGASTSVVDNEMRTALHVAATLIPSDQNFGILLEIIERDGGKSPEKLDNKDRTPYELAKSFHVHNDEYWERISGPLKDAELMSLSFIQRNWESSVERVANSQSVEGKVDDWMEFSDTDIWEEDTEDSLSD</sequence>
<dbReference type="SUPFAM" id="SSF48403">
    <property type="entry name" value="Ankyrin repeat"/>
    <property type="match status" value="1"/>
</dbReference>
<evidence type="ECO:0000313" key="4">
    <source>
        <dbReference type="Proteomes" id="UP000479691"/>
    </source>
</evidence>
<dbReference type="PANTHER" id="PTHR10039:SF14">
    <property type="entry name" value="NACHT DOMAIN-CONTAINING PROTEIN"/>
    <property type="match status" value="1"/>
</dbReference>
<dbReference type="Pfam" id="PF00023">
    <property type="entry name" value="Ank"/>
    <property type="match status" value="1"/>
</dbReference>
<dbReference type="InterPro" id="IPR036770">
    <property type="entry name" value="Ankyrin_rpt-contain_sf"/>
</dbReference>
<dbReference type="Proteomes" id="UP000479691">
    <property type="component" value="Unassembled WGS sequence"/>
</dbReference>
<name>A0A7C8Q4K0_ORBOL</name>
<reference evidence="3 4" key="1">
    <citation type="submission" date="2019-06" db="EMBL/GenBank/DDBJ databases">
        <authorList>
            <person name="Palmer J.M."/>
        </authorList>
    </citation>
    <scope>NUCLEOTIDE SEQUENCE [LARGE SCALE GENOMIC DNA]</scope>
    <source>
        <strain evidence="3 4">TWF788</strain>
    </source>
</reference>
<dbReference type="Pfam" id="PF22939">
    <property type="entry name" value="WHD_GPIID"/>
    <property type="match status" value="1"/>
</dbReference>
<dbReference type="EMBL" id="JAABOE010000002">
    <property type="protein sequence ID" value="KAF3192021.1"/>
    <property type="molecule type" value="Genomic_DNA"/>
</dbReference>
<keyword evidence="1" id="KW-0040">ANK repeat</keyword>
<feature type="repeat" description="ANK" evidence="1">
    <location>
        <begin position="892"/>
        <end position="924"/>
    </location>
</feature>
<protein>
    <recommendedName>
        <fullName evidence="2">GPI inositol-deacylase winged helix domain-containing protein</fullName>
    </recommendedName>
</protein>
<comment type="caution">
    <text evidence="3">The sequence shown here is derived from an EMBL/GenBank/DDBJ whole genome shotgun (WGS) entry which is preliminary data.</text>
</comment>